<proteinExistence type="predicted"/>
<evidence type="ECO:0000313" key="2">
    <source>
        <dbReference type="Proteomes" id="UP000054166"/>
    </source>
</evidence>
<protein>
    <submittedName>
        <fullName evidence="1">Uncharacterized protein</fullName>
    </submittedName>
</protein>
<dbReference type="HOGENOM" id="CLU_2961611_0_0_1"/>
<name>A0A0C3GGM8_PILCF</name>
<dbReference type="Proteomes" id="UP000054166">
    <property type="component" value="Unassembled WGS sequence"/>
</dbReference>
<reference evidence="2" key="2">
    <citation type="submission" date="2015-01" db="EMBL/GenBank/DDBJ databases">
        <title>Evolutionary Origins and Diversification of the Mycorrhizal Mutualists.</title>
        <authorList>
            <consortium name="DOE Joint Genome Institute"/>
            <consortium name="Mycorrhizal Genomics Consortium"/>
            <person name="Kohler A."/>
            <person name="Kuo A."/>
            <person name="Nagy L.G."/>
            <person name="Floudas D."/>
            <person name="Copeland A."/>
            <person name="Barry K.W."/>
            <person name="Cichocki N."/>
            <person name="Veneault-Fourrey C."/>
            <person name="LaButti K."/>
            <person name="Lindquist E.A."/>
            <person name="Lipzen A."/>
            <person name="Lundell T."/>
            <person name="Morin E."/>
            <person name="Murat C."/>
            <person name="Riley R."/>
            <person name="Ohm R."/>
            <person name="Sun H."/>
            <person name="Tunlid A."/>
            <person name="Henrissat B."/>
            <person name="Grigoriev I.V."/>
            <person name="Hibbett D.S."/>
            <person name="Martin F."/>
        </authorList>
    </citation>
    <scope>NUCLEOTIDE SEQUENCE [LARGE SCALE GENOMIC DNA]</scope>
    <source>
        <strain evidence="2">F 1598</strain>
    </source>
</reference>
<evidence type="ECO:0000313" key="1">
    <source>
        <dbReference type="EMBL" id="KIM89781.1"/>
    </source>
</evidence>
<keyword evidence="2" id="KW-1185">Reference proteome</keyword>
<dbReference type="EMBL" id="KN832974">
    <property type="protein sequence ID" value="KIM89781.1"/>
    <property type="molecule type" value="Genomic_DNA"/>
</dbReference>
<organism evidence="1 2">
    <name type="scientific">Piloderma croceum (strain F 1598)</name>
    <dbReference type="NCBI Taxonomy" id="765440"/>
    <lineage>
        <taxon>Eukaryota</taxon>
        <taxon>Fungi</taxon>
        <taxon>Dikarya</taxon>
        <taxon>Basidiomycota</taxon>
        <taxon>Agaricomycotina</taxon>
        <taxon>Agaricomycetes</taxon>
        <taxon>Agaricomycetidae</taxon>
        <taxon>Atheliales</taxon>
        <taxon>Atheliaceae</taxon>
        <taxon>Piloderma</taxon>
    </lineage>
</organism>
<dbReference type="AlphaFoldDB" id="A0A0C3GGM8"/>
<dbReference type="InParanoid" id="A0A0C3GGM8"/>
<sequence length="59" mass="6703">MAWPSGLGYASSLVSEDARRLREYETMQDMGPALPVLKRETSAFVAKCVRVRLRVLARY</sequence>
<reference evidence="1 2" key="1">
    <citation type="submission" date="2014-04" db="EMBL/GenBank/DDBJ databases">
        <authorList>
            <consortium name="DOE Joint Genome Institute"/>
            <person name="Kuo A."/>
            <person name="Tarkka M."/>
            <person name="Buscot F."/>
            <person name="Kohler A."/>
            <person name="Nagy L.G."/>
            <person name="Floudas D."/>
            <person name="Copeland A."/>
            <person name="Barry K.W."/>
            <person name="Cichocki N."/>
            <person name="Veneault-Fourrey C."/>
            <person name="LaButti K."/>
            <person name="Lindquist E.A."/>
            <person name="Lipzen A."/>
            <person name="Lundell T."/>
            <person name="Morin E."/>
            <person name="Murat C."/>
            <person name="Sun H."/>
            <person name="Tunlid A."/>
            <person name="Henrissat B."/>
            <person name="Grigoriev I.V."/>
            <person name="Hibbett D.S."/>
            <person name="Martin F."/>
            <person name="Nordberg H.P."/>
            <person name="Cantor M.N."/>
            <person name="Hua S.X."/>
        </authorList>
    </citation>
    <scope>NUCLEOTIDE SEQUENCE [LARGE SCALE GENOMIC DNA]</scope>
    <source>
        <strain evidence="1 2">F 1598</strain>
    </source>
</reference>
<gene>
    <name evidence="1" type="ORF">PILCRDRAFT_812586</name>
</gene>
<accession>A0A0C3GGM8</accession>